<feature type="transmembrane region" description="Helical" evidence="9">
    <location>
        <begin position="265"/>
        <end position="286"/>
    </location>
</feature>
<feature type="transmembrane region" description="Helical" evidence="9">
    <location>
        <begin position="128"/>
        <end position="152"/>
    </location>
</feature>
<dbReference type="GO" id="GO:0004984">
    <property type="term" value="F:olfactory receptor activity"/>
    <property type="evidence" value="ECO:0007669"/>
    <property type="project" value="InterPro"/>
</dbReference>
<evidence type="ECO:0000256" key="7">
    <source>
        <dbReference type="ARBA" id="ARBA00023170"/>
    </source>
</evidence>
<evidence type="ECO:0000313" key="11">
    <source>
        <dbReference type="RefSeq" id="XP_011501530.1"/>
    </source>
</evidence>
<dbReference type="GO" id="GO:0005549">
    <property type="term" value="F:odorant binding"/>
    <property type="evidence" value="ECO:0007669"/>
    <property type="project" value="InterPro"/>
</dbReference>
<dbReference type="PANTHER" id="PTHR21137">
    <property type="entry name" value="ODORANT RECEPTOR"/>
    <property type="match status" value="1"/>
</dbReference>
<evidence type="ECO:0000256" key="8">
    <source>
        <dbReference type="ARBA" id="ARBA00023224"/>
    </source>
</evidence>
<feature type="transmembrane region" description="Helical" evidence="9">
    <location>
        <begin position="173"/>
        <end position="195"/>
    </location>
</feature>
<accession>A0AAJ6YNW6</accession>
<dbReference type="GeneID" id="105365133"/>
<dbReference type="Proteomes" id="UP000695007">
    <property type="component" value="Unplaced"/>
</dbReference>
<sequence length="401" mass="46438">MEEKLKKYKKYQCYIKYLLVCSGLWPNSKKYPNAFRIFLSMCVGFSAIFISFGTLLFCLNNATNINRLTSGLGPFMSFFTVTVKVIFLSLHQRDLQSLNEGLSKYFARDLEIPEFRLHLLAHLPTFSMFFYIFNYSVLMNVVLYALVPLSLISHGKYVRMYPQVMPFSYELGADFIFIVLIYLIGGLVHWLIYVFEVISGFFLWCSTSGGDSVFGMYSLHIVGELKLLSHRFKNLKFSNNYKCELKYCIDRHIELMKAKQTLERIFGFLAIHLSISCAFVLCALIFQATETKHFTVLKVCYLICYSFLKLVQAYSYAWFGNIIYVESQICLDSIYNAYWTDSGSVEFMNDVLIILSQKPLRFNAKGVMILELNVFSKIVNTSVSYFFLLRTLEETLNVTSS</sequence>
<dbReference type="Pfam" id="PF02949">
    <property type="entry name" value="7tm_6"/>
    <property type="match status" value="1"/>
</dbReference>
<reference evidence="11" key="1">
    <citation type="submission" date="2025-08" db="UniProtKB">
        <authorList>
            <consortium name="RefSeq"/>
        </authorList>
    </citation>
    <scope>IDENTIFICATION</scope>
</reference>
<evidence type="ECO:0000256" key="4">
    <source>
        <dbReference type="ARBA" id="ARBA00022725"/>
    </source>
</evidence>
<feature type="transmembrane region" description="Helical" evidence="9">
    <location>
        <begin position="201"/>
        <end position="223"/>
    </location>
</feature>
<gene>
    <name evidence="11" type="primary">LOC105365133</name>
</gene>
<comment type="caution">
    <text evidence="9">Lacks conserved residue(s) required for the propagation of feature annotation.</text>
</comment>
<dbReference type="GO" id="GO:0005886">
    <property type="term" value="C:plasma membrane"/>
    <property type="evidence" value="ECO:0007669"/>
    <property type="project" value="UniProtKB-SubCell"/>
</dbReference>
<keyword evidence="3 9" id="KW-0812">Transmembrane</keyword>
<evidence type="ECO:0000256" key="9">
    <source>
        <dbReference type="RuleBase" id="RU351113"/>
    </source>
</evidence>
<dbReference type="KEGG" id="csol:105365133"/>
<proteinExistence type="inferred from homology"/>
<evidence type="ECO:0000313" key="10">
    <source>
        <dbReference type="Proteomes" id="UP000695007"/>
    </source>
</evidence>
<evidence type="ECO:0000256" key="2">
    <source>
        <dbReference type="ARBA" id="ARBA00022606"/>
    </source>
</evidence>
<keyword evidence="10" id="KW-1185">Reference proteome</keyword>
<dbReference type="InterPro" id="IPR004117">
    <property type="entry name" value="7tm6_olfct_rcpt"/>
</dbReference>
<keyword evidence="8 9" id="KW-0807">Transducer</keyword>
<evidence type="ECO:0000256" key="6">
    <source>
        <dbReference type="ARBA" id="ARBA00023136"/>
    </source>
</evidence>
<keyword evidence="4 9" id="KW-0552">Olfaction</keyword>
<organism evidence="10 11">
    <name type="scientific">Ceratosolen solmsi marchali</name>
    <dbReference type="NCBI Taxonomy" id="326594"/>
    <lineage>
        <taxon>Eukaryota</taxon>
        <taxon>Metazoa</taxon>
        <taxon>Ecdysozoa</taxon>
        <taxon>Arthropoda</taxon>
        <taxon>Hexapoda</taxon>
        <taxon>Insecta</taxon>
        <taxon>Pterygota</taxon>
        <taxon>Neoptera</taxon>
        <taxon>Endopterygota</taxon>
        <taxon>Hymenoptera</taxon>
        <taxon>Apocrita</taxon>
        <taxon>Proctotrupomorpha</taxon>
        <taxon>Chalcidoidea</taxon>
        <taxon>Agaonidae</taxon>
        <taxon>Agaoninae</taxon>
        <taxon>Ceratosolen</taxon>
    </lineage>
</organism>
<comment type="similarity">
    <text evidence="9">Belongs to the insect chemoreceptor superfamily. Heteromeric odorant receptor channel (TC 1.A.69) family.</text>
</comment>
<dbReference type="GO" id="GO:0007165">
    <property type="term" value="P:signal transduction"/>
    <property type="evidence" value="ECO:0007669"/>
    <property type="project" value="UniProtKB-KW"/>
</dbReference>
<dbReference type="PANTHER" id="PTHR21137:SF42">
    <property type="entry name" value="ODORANT RECEPTOR 83A"/>
    <property type="match status" value="1"/>
</dbReference>
<dbReference type="RefSeq" id="XP_011501530.1">
    <property type="nucleotide sequence ID" value="XM_011503228.1"/>
</dbReference>
<evidence type="ECO:0000256" key="5">
    <source>
        <dbReference type="ARBA" id="ARBA00022989"/>
    </source>
</evidence>
<name>A0AAJ6YNW6_9HYME</name>
<dbReference type="AlphaFoldDB" id="A0AAJ6YNW6"/>
<evidence type="ECO:0000256" key="1">
    <source>
        <dbReference type="ARBA" id="ARBA00004141"/>
    </source>
</evidence>
<keyword evidence="7 9" id="KW-0675">Receptor</keyword>
<evidence type="ECO:0000256" key="3">
    <source>
        <dbReference type="ARBA" id="ARBA00022692"/>
    </source>
</evidence>
<keyword evidence="2 9" id="KW-0716">Sensory transduction</keyword>
<feature type="transmembrane region" description="Helical" evidence="9">
    <location>
        <begin position="71"/>
        <end position="90"/>
    </location>
</feature>
<comment type="subcellular location">
    <subcellularLocation>
        <location evidence="9">Cell membrane</location>
        <topology evidence="9">Multi-pass membrane protein</topology>
    </subcellularLocation>
    <subcellularLocation>
        <location evidence="1">Membrane</location>
        <topology evidence="1">Multi-pass membrane protein</topology>
    </subcellularLocation>
</comment>
<keyword evidence="5 9" id="KW-1133">Transmembrane helix</keyword>
<protein>
    <recommendedName>
        <fullName evidence="9">Odorant receptor</fullName>
    </recommendedName>
</protein>
<feature type="transmembrane region" description="Helical" evidence="9">
    <location>
        <begin position="34"/>
        <end position="59"/>
    </location>
</feature>
<keyword evidence="6 9" id="KW-0472">Membrane</keyword>